<dbReference type="eggNOG" id="COG2329">
    <property type="taxonomic scope" value="Bacteria"/>
</dbReference>
<proteinExistence type="predicted"/>
<accession>A0A081G4Q8</accession>
<dbReference type="RefSeq" id="WP_036182294.1">
    <property type="nucleotide sequence ID" value="NZ_JMQN01000004.1"/>
</dbReference>
<reference evidence="1 2" key="1">
    <citation type="submission" date="2014-04" db="EMBL/GenBank/DDBJ databases">
        <title>Marinobacterium kochiensis sp. nov., isolated from sediment sample collected from Kochi backwaters in Kerala, India.</title>
        <authorList>
            <person name="Singh A."/>
            <person name="Pinnaka A.K."/>
        </authorList>
    </citation>
    <scope>NUCLEOTIDE SEQUENCE [LARGE SCALE GENOMIC DNA]</scope>
    <source>
        <strain evidence="1 2">AK27</strain>
    </source>
</reference>
<dbReference type="Pfam" id="PF16157">
    <property type="entry name" value="DUF4865"/>
    <property type="match status" value="1"/>
</dbReference>
<name>A0A081G4Q8_9GAMM</name>
<evidence type="ECO:0000313" key="1">
    <source>
        <dbReference type="EMBL" id="KEA65763.1"/>
    </source>
</evidence>
<dbReference type="EMBL" id="JMQN01000004">
    <property type="protein sequence ID" value="KEA65763.1"/>
    <property type="molecule type" value="Genomic_DNA"/>
</dbReference>
<comment type="caution">
    <text evidence="1">The sequence shown here is derived from an EMBL/GenBank/DDBJ whole genome shotgun (WGS) entry which is preliminary data.</text>
</comment>
<dbReference type="AlphaFoldDB" id="A0A081G4Q8"/>
<gene>
    <name evidence="1" type="ORF">ADIMK_0075</name>
</gene>
<keyword evidence="2" id="KW-1185">Reference proteome</keyword>
<dbReference type="Proteomes" id="UP000028252">
    <property type="component" value="Unassembled WGS sequence"/>
</dbReference>
<dbReference type="OrthoDB" id="2065010at2"/>
<evidence type="ECO:0008006" key="3">
    <source>
        <dbReference type="Google" id="ProtNLM"/>
    </source>
</evidence>
<dbReference type="PATRIC" id="fig|1232683.4.peg.75"/>
<evidence type="ECO:0000313" key="2">
    <source>
        <dbReference type="Proteomes" id="UP000028252"/>
    </source>
</evidence>
<protein>
    <recommendedName>
        <fullName evidence="3">DUF4865 domain-containing protein</fullName>
    </recommendedName>
</protein>
<dbReference type="STRING" id="1232683.ADIMK_0075"/>
<organism evidence="1 2">
    <name type="scientific">Marinobacterium lacunae</name>
    <dbReference type="NCBI Taxonomy" id="1232683"/>
    <lineage>
        <taxon>Bacteria</taxon>
        <taxon>Pseudomonadati</taxon>
        <taxon>Pseudomonadota</taxon>
        <taxon>Gammaproteobacteria</taxon>
        <taxon>Oceanospirillales</taxon>
        <taxon>Oceanospirillaceae</taxon>
        <taxon>Marinobacterium</taxon>
    </lineage>
</organism>
<dbReference type="InterPro" id="IPR032349">
    <property type="entry name" value="DUF4865"/>
</dbReference>
<sequence length="198" mass="22244">MISMQYRFVLPSDYDMGIIRARIRDKGYLLDHFPGLLFKAYLFADTQDGKNTAPLNLYAPFYLWQESEGMKRFLFSDGFSGLQHAFGRPRVKSWTPFTCAYKPALQGARYAARTVLNVAPSVSLEALEREETAYVQTQIEQQGVLACISAFDPDRWVVMRFSMYEADALEIAGADTELYQVGYVAPGGALKNQAGFCG</sequence>